<dbReference type="EMBL" id="NDXW01000001">
    <property type="protein sequence ID" value="RDH43536.1"/>
    <property type="molecule type" value="Genomic_DNA"/>
</dbReference>
<gene>
    <name evidence="2" type="ORF">B9G39_08825</name>
</gene>
<dbReference type="RefSeq" id="WP_094786850.1">
    <property type="nucleotide sequence ID" value="NZ_NDXW01000001.1"/>
</dbReference>
<dbReference type="PANTHER" id="PTHR34290">
    <property type="entry name" value="SI:CH73-390P7.2"/>
    <property type="match status" value="1"/>
</dbReference>
<dbReference type="Pfam" id="PF04134">
    <property type="entry name" value="DCC1-like"/>
    <property type="match status" value="1"/>
</dbReference>
<dbReference type="Proteomes" id="UP000257039">
    <property type="component" value="Unassembled WGS sequence"/>
</dbReference>
<dbReference type="GO" id="GO:0015035">
    <property type="term" value="F:protein-disulfide reductase activity"/>
    <property type="evidence" value="ECO:0007669"/>
    <property type="project" value="InterPro"/>
</dbReference>
<keyword evidence="1" id="KW-1133">Transmembrane helix</keyword>
<comment type="caution">
    <text evidence="2">The sequence shown here is derived from an EMBL/GenBank/DDBJ whole genome shotgun (WGS) entry which is preliminary data.</text>
</comment>
<dbReference type="PANTHER" id="PTHR34290:SF2">
    <property type="entry name" value="OS04G0668800 PROTEIN"/>
    <property type="match status" value="1"/>
</dbReference>
<accession>A0A4P9VL80</accession>
<evidence type="ECO:0000313" key="2">
    <source>
        <dbReference type="EMBL" id="RDH43536.1"/>
    </source>
</evidence>
<organism evidence="2 3">
    <name type="scientific">Zooshikella ganghwensis</name>
    <dbReference type="NCBI Taxonomy" id="202772"/>
    <lineage>
        <taxon>Bacteria</taxon>
        <taxon>Pseudomonadati</taxon>
        <taxon>Pseudomonadota</taxon>
        <taxon>Gammaproteobacteria</taxon>
        <taxon>Oceanospirillales</taxon>
        <taxon>Zooshikellaceae</taxon>
        <taxon>Zooshikella</taxon>
    </lineage>
</organism>
<evidence type="ECO:0000256" key="1">
    <source>
        <dbReference type="SAM" id="Phobius"/>
    </source>
</evidence>
<keyword evidence="1" id="KW-0812">Transmembrane</keyword>
<proteinExistence type="predicted"/>
<dbReference type="InterPro" id="IPR007263">
    <property type="entry name" value="DCC1-like"/>
</dbReference>
<name>A0A4P9VL80_9GAMM</name>
<keyword evidence="1" id="KW-0472">Membrane</keyword>
<keyword evidence="3" id="KW-1185">Reference proteome</keyword>
<protein>
    <submittedName>
        <fullName evidence="2">DUF393 domain-containing protein</fullName>
    </submittedName>
</protein>
<evidence type="ECO:0000313" key="3">
    <source>
        <dbReference type="Proteomes" id="UP000257039"/>
    </source>
</evidence>
<dbReference type="InterPro" id="IPR044691">
    <property type="entry name" value="DCC1_Trx"/>
</dbReference>
<reference evidence="2 3" key="1">
    <citation type="submission" date="2017-04" db="EMBL/GenBank/DDBJ databases">
        <title>Draft genome sequence of Zooshikella ganghwensis VG4 isolated from Red Sea sediments.</title>
        <authorList>
            <person name="Rehman Z."/>
            <person name="Alam I."/>
            <person name="Kamau A."/>
            <person name="Bajic V."/>
            <person name="Leiknes T."/>
        </authorList>
    </citation>
    <scope>NUCLEOTIDE SEQUENCE [LARGE SCALE GENOMIC DNA]</scope>
    <source>
        <strain evidence="2 3">VG4</strain>
    </source>
</reference>
<sequence length="135" mass="15397">MGQSIPLTLFYDGACPFCMREIAWLRQHNDKKFLSFVDISEASFNANDYGLNNDEVNKVLHAQWASGETLRGMEVTRAVYNLIGLGWLVNFTGWPVFNCVFDKLYMSFAKRRILLGSIFSASTNKSCSINEKKHE</sequence>
<feature type="transmembrane region" description="Helical" evidence="1">
    <location>
        <begin position="78"/>
        <end position="101"/>
    </location>
</feature>
<dbReference type="AlphaFoldDB" id="A0A4P9VL80"/>